<dbReference type="PANTHER" id="PTHR30270">
    <property type="entry name" value="THIAMINE-MONOPHOSPHATE KINASE"/>
    <property type="match status" value="1"/>
</dbReference>
<dbReference type="Gene3D" id="3.90.650.10">
    <property type="entry name" value="PurM-like C-terminal domain"/>
    <property type="match status" value="1"/>
</dbReference>
<reference evidence="2" key="1">
    <citation type="submission" date="2020-05" db="EMBL/GenBank/DDBJ databases">
        <authorList>
            <person name="Chiriac C."/>
            <person name="Salcher M."/>
            <person name="Ghai R."/>
            <person name="Kavagutti S V."/>
        </authorList>
    </citation>
    <scope>NUCLEOTIDE SEQUENCE</scope>
</reference>
<dbReference type="Gene3D" id="3.30.1330.10">
    <property type="entry name" value="PurM-like, N-terminal domain"/>
    <property type="match status" value="1"/>
</dbReference>
<dbReference type="GO" id="GO:0009228">
    <property type="term" value="P:thiamine biosynthetic process"/>
    <property type="evidence" value="ECO:0007669"/>
    <property type="project" value="InterPro"/>
</dbReference>
<dbReference type="CDD" id="cd02194">
    <property type="entry name" value="ThiL"/>
    <property type="match status" value="1"/>
</dbReference>
<accession>A0A6J7PG40</accession>
<dbReference type="AlphaFoldDB" id="A0A6J7PG40"/>
<dbReference type="NCBIfam" id="TIGR01379">
    <property type="entry name" value="thiL"/>
    <property type="match status" value="1"/>
</dbReference>
<dbReference type="InterPro" id="IPR036676">
    <property type="entry name" value="PurM-like_C_sf"/>
</dbReference>
<feature type="domain" description="PurM-like N-terminal" evidence="1">
    <location>
        <begin position="28"/>
        <end position="139"/>
    </location>
</feature>
<protein>
    <submittedName>
        <fullName evidence="2">Unannotated protein</fullName>
    </submittedName>
</protein>
<dbReference type="EMBL" id="CAFBPB010000068">
    <property type="protein sequence ID" value="CAB5004011.1"/>
    <property type="molecule type" value="Genomic_DNA"/>
</dbReference>
<dbReference type="SUPFAM" id="SSF56042">
    <property type="entry name" value="PurM C-terminal domain-like"/>
    <property type="match status" value="1"/>
</dbReference>
<dbReference type="Pfam" id="PF00586">
    <property type="entry name" value="AIRS"/>
    <property type="match status" value="1"/>
</dbReference>
<gene>
    <name evidence="2" type="ORF">UFOPK4049_00638</name>
</gene>
<dbReference type="PANTHER" id="PTHR30270:SF0">
    <property type="entry name" value="THIAMINE-MONOPHOSPHATE KINASE"/>
    <property type="match status" value="1"/>
</dbReference>
<evidence type="ECO:0000259" key="1">
    <source>
        <dbReference type="Pfam" id="PF00586"/>
    </source>
</evidence>
<evidence type="ECO:0000313" key="2">
    <source>
        <dbReference type="EMBL" id="CAB5004011.1"/>
    </source>
</evidence>
<organism evidence="2">
    <name type="scientific">freshwater metagenome</name>
    <dbReference type="NCBI Taxonomy" id="449393"/>
    <lineage>
        <taxon>unclassified sequences</taxon>
        <taxon>metagenomes</taxon>
        <taxon>ecological metagenomes</taxon>
    </lineage>
</organism>
<dbReference type="InterPro" id="IPR016188">
    <property type="entry name" value="PurM-like_N"/>
</dbReference>
<proteinExistence type="inferred from homology"/>
<sequence>MSYSEAQVLEVLARIFASNSADIQVGIGDDAAVVKVHPGELVMTTDMAVEGVHFKRSWSSANDIGHRIIAANLADLIAMGATPAHLVAAVSLTGDEPLEWIEELAIGMRDEAAKVGAVIVGGDLVRSDLITLAITAIGYTQHPILRSGAKVGDSIYISGLPGFSAAGHAALILGKSEREFARAISAFRAPDVAYEIGKQMWRANSLTDISDGVTTQAEQMADASGVKFAFELEGFRASSDFALLESLAKECGISIWQWILAGGEDHGFLATGKDLPGLRVGSVIAGNGVEVIGLAELPKKFEHF</sequence>
<name>A0A6J7PG40_9ZZZZ</name>
<dbReference type="InterPro" id="IPR006283">
    <property type="entry name" value="ThiL-like"/>
</dbReference>
<dbReference type="InterPro" id="IPR036921">
    <property type="entry name" value="PurM-like_N_sf"/>
</dbReference>
<dbReference type="SUPFAM" id="SSF55326">
    <property type="entry name" value="PurM N-terminal domain-like"/>
    <property type="match status" value="1"/>
</dbReference>
<dbReference type="HAMAP" id="MF_02128">
    <property type="entry name" value="TMP_kinase"/>
    <property type="match status" value="1"/>
</dbReference>
<dbReference type="PIRSF" id="PIRSF005303">
    <property type="entry name" value="Thiam_monoph_kin"/>
    <property type="match status" value="1"/>
</dbReference>
<dbReference type="GO" id="GO:0009030">
    <property type="term" value="F:thiamine-phosphate kinase activity"/>
    <property type="evidence" value="ECO:0007669"/>
    <property type="project" value="InterPro"/>
</dbReference>